<dbReference type="RefSeq" id="WP_346758491.1">
    <property type="nucleotide sequence ID" value="NZ_JAUJEB010000002.1"/>
</dbReference>
<evidence type="ECO:0000313" key="1">
    <source>
        <dbReference type="EMBL" id="MDN5213151.1"/>
    </source>
</evidence>
<name>A0ABT8L7F4_9BACT</name>
<dbReference type="EMBL" id="JAUJEB010000002">
    <property type="protein sequence ID" value="MDN5213151.1"/>
    <property type="molecule type" value="Genomic_DNA"/>
</dbReference>
<keyword evidence="2" id="KW-1185">Reference proteome</keyword>
<evidence type="ECO:0000313" key="2">
    <source>
        <dbReference type="Proteomes" id="UP001172083"/>
    </source>
</evidence>
<reference evidence="1" key="1">
    <citation type="submission" date="2023-06" db="EMBL/GenBank/DDBJ databases">
        <title>Genomic of Agaribacillus aureum.</title>
        <authorList>
            <person name="Wang G."/>
        </authorList>
    </citation>
    <scope>NUCLEOTIDE SEQUENCE</scope>
    <source>
        <strain evidence="1">BMA12</strain>
    </source>
</reference>
<comment type="caution">
    <text evidence="1">The sequence shown here is derived from an EMBL/GenBank/DDBJ whole genome shotgun (WGS) entry which is preliminary data.</text>
</comment>
<protein>
    <submittedName>
        <fullName evidence="1">Uncharacterized protein</fullName>
    </submittedName>
</protein>
<proteinExistence type="predicted"/>
<organism evidence="1 2">
    <name type="scientific">Agaribacillus aureus</name>
    <dbReference type="NCBI Taxonomy" id="3051825"/>
    <lineage>
        <taxon>Bacteria</taxon>
        <taxon>Pseudomonadati</taxon>
        <taxon>Bacteroidota</taxon>
        <taxon>Cytophagia</taxon>
        <taxon>Cytophagales</taxon>
        <taxon>Splendidivirgaceae</taxon>
        <taxon>Agaribacillus</taxon>
    </lineage>
</organism>
<sequence length="113" mass="12847">MNKRQNAMNEEQINTLKIRLKGMPEEKMDLIIGKIDLLVNNGFNPQDIFPLGIPTNPDEMNKAVVKFITRPGEDHQSLIDFINSRDDFGDLRIFTLGIIRNDFVSTEVMIGGN</sequence>
<accession>A0ABT8L7F4</accession>
<dbReference type="Proteomes" id="UP001172083">
    <property type="component" value="Unassembled WGS sequence"/>
</dbReference>
<gene>
    <name evidence="1" type="ORF">QQ020_13875</name>
</gene>